<feature type="region of interest" description="Disordered" evidence="1">
    <location>
        <begin position="117"/>
        <end position="442"/>
    </location>
</feature>
<evidence type="ECO:0000256" key="1">
    <source>
        <dbReference type="SAM" id="MobiDB-lite"/>
    </source>
</evidence>
<feature type="compositionally biased region" description="Basic and acidic residues" evidence="1">
    <location>
        <begin position="299"/>
        <end position="319"/>
    </location>
</feature>
<gene>
    <name evidence="3" type="ORF">MOQ_003968</name>
</gene>
<proteinExistence type="predicted"/>
<feature type="compositionally biased region" description="Polar residues" evidence="1">
    <location>
        <begin position="350"/>
        <end position="368"/>
    </location>
</feature>
<feature type="region of interest" description="Disordered" evidence="1">
    <location>
        <begin position="83"/>
        <end position="102"/>
    </location>
</feature>
<comment type="caution">
    <text evidence="3">The sequence shown here is derived from an EMBL/GenBank/DDBJ whole genome shotgun (WGS) entry which is preliminary data.</text>
</comment>
<feature type="compositionally biased region" description="Polar residues" evidence="1">
    <location>
        <begin position="234"/>
        <end position="255"/>
    </location>
</feature>
<evidence type="ECO:0000313" key="4">
    <source>
        <dbReference type="Proteomes" id="UP000007350"/>
    </source>
</evidence>
<dbReference type="EMBL" id="AHKC01010200">
    <property type="protein sequence ID" value="EKF32186.1"/>
    <property type="molecule type" value="Genomic_DNA"/>
</dbReference>
<dbReference type="OrthoDB" id="10574479at2759"/>
<accession>K2NBE4</accession>
<feature type="compositionally biased region" description="Low complexity" evidence="1">
    <location>
        <begin position="140"/>
        <end position="151"/>
    </location>
</feature>
<evidence type="ECO:0000256" key="2">
    <source>
        <dbReference type="SAM" id="SignalP"/>
    </source>
</evidence>
<reference evidence="3 4" key="1">
    <citation type="journal article" date="2012" name="BMC Genomics">
        <title>Comparative genomic analysis of human infective Trypanosoma cruzi lineages with the bat-restricted subspecies T. cruzi marinkellei.</title>
        <authorList>
            <person name="Franzen O."/>
            <person name="Talavera-Lopez C."/>
            <person name="Ochaya S."/>
            <person name="Butler C.E."/>
            <person name="Messenger L.A."/>
            <person name="Lewis M.D."/>
            <person name="Llewellyn M.S."/>
            <person name="Marinkelle C.J."/>
            <person name="Tyler K.M."/>
            <person name="Miles M.A."/>
            <person name="Andersson B."/>
        </authorList>
    </citation>
    <scope>NUCLEOTIDE SEQUENCE [LARGE SCALE GENOMIC DNA]</scope>
    <source>
        <strain evidence="3 4">B7</strain>
    </source>
</reference>
<name>K2NBE4_TRYCR</name>
<feature type="compositionally biased region" description="Low complexity" evidence="1">
    <location>
        <begin position="408"/>
        <end position="428"/>
    </location>
</feature>
<keyword evidence="4" id="KW-1185">Reference proteome</keyword>
<feature type="compositionally biased region" description="Basic and acidic residues" evidence="1">
    <location>
        <begin position="178"/>
        <end position="196"/>
    </location>
</feature>
<feature type="compositionally biased region" description="Basic and acidic residues" evidence="1">
    <location>
        <begin position="376"/>
        <end position="389"/>
    </location>
</feature>
<dbReference type="AlphaFoldDB" id="K2NBE4"/>
<feature type="compositionally biased region" description="Low complexity" evidence="1">
    <location>
        <begin position="208"/>
        <end position="221"/>
    </location>
</feature>
<feature type="signal peptide" evidence="2">
    <location>
        <begin position="1"/>
        <end position="27"/>
    </location>
</feature>
<evidence type="ECO:0000313" key="3">
    <source>
        <dbReference type="EMBL" id="EKF32186.1"/>
    </source>
</evidence>
<sequence length="442" mass="44799">MAMTMTGRVLLVCALCVLWCGAGGVYARDHENNALGGCMASEVLRTKGFYTPSRCNKTAVTLLLRHVFPISAAGASSEEQVSGALEGDLASGPVPPAPNVPTVLGDALAHEVTQTGVDISAGGGSGQSGKSNRSEVPALGSSSTGVTSSSSITPGVDDPQNKGGAPSNPHLASPAIIDETRKIPAGENGEKEKVSKPVDNPEPSVTQGKATSGATAGNATGDEAGQRGMVGKGLSSQPSTNSQPQHQEPTGKENQPPSPGQQKPVGTPSPGVETLAALSSAVEDPAGKETITPAPNDSHNSKEESHKASPLHTETESAAKELLSPDSVLEQNTDDTFSPDLKEDADTGSPVATTEPSTSTSNSGVAQNKTDEDDGNEQRPEPKGPHNDPDAGNTSVAPRASESEPDTVKTVTTQTNGTSNSGDSDGSTAVSHTTSPLLLLVV</sequence>
<dbReference type="Proteomes" id="UP000007350">
    <property type="component" value="Unassembled WGS sequence"/>
</dbReference>
<protein>
    <submittedName>
        <fullName evidence="3">Mucin-associated surface protein (MASP), putative</fullName>
    </submittedName>
</protein>
<feature type="non-terminal residue" evidence="3">
    <location>
        <position position="442"/>
    </location>
</feature>
<feature type="chain" id="PRO_5003862006" evidence="2">
    <location>
        <begin position="28"/>
        <end position="442"/>
    </location>
</feature>
<organism evidence="3 4">
    <name type="scientific">Trypanosoma cruzi marinkellei</name>
    <dbReference type="NCBI Taxonomy" id="85056"/>
    <lineage>
        <taxon>Eukaryota</taxon>
        <taxon>Discoba</taxon>
        <taxon>Euglenozoa</taxon>
        <taxon>Kinetoplastea</taxon>
        <taxon>Metakinetoplastina</taxon>
        <taxon>Trypanosomatida</taxon>
        <taxon>Trypanosomatidae</taxon>
        <taxon>Trypanosoma</taxon>
        <taxon>Schizotrypanum</taxon>
    </lineage>
</organism>
<keyword evidence="2" id="KW-0732">Signal</keyword>